<feature type="transmembrane region" description="Helical" evidence="8">
    <location>
        <begin position="36"/>
        <end position="55"/>
    </location>
</feature>
<feature type="transmembrane region" description="Helical" evidence="8">
    <location>
        <begin position="154"/>
        <end position="172"/>
    </location>
</feature>
<feature type="transmembrane region" description="Helical" evidence="8">
    <location>
        <begin position="314"/>
        <end position="332"/>
    </location>
</feature>
<dbReference type="EMBL" id="CP001032">
    <property type="protein sequence ID" value="ACB76273.1"/>
    <property type="molecule type" value="Genomic_DNA"/>
</dbReference>
<comment type="similarity">
    <text evidence="2">Belongs to the sodium:galactoside symporter (TC 2.A.2) family.</text>
</comment>
<dbReference type="Proteomes" id="UP000007013">
    <property type="component" value="Chromosome"/>
</dbReference>
<dbReference type="NCBIfam" id="TIGR00792">
    <property type="entry name" value="gph"/>
    <property type="match status" value="1"/>
</dbReference>
<dbReference type="PROSITE" id="PS50850">
    <property type="entry name" value="MFS"/>
    <property type="match status" value="1"/>
</dbReference>
<dbReference type="AlphaFoldDB" id="B1ZYV0"/>
<feature type="transmembrane region" description="Helical" evidence="8">
    <location>
        <begin position="423"/>
        <end position="445"/>
    </location>
</feature>
<keyword evidence="5 8" id="KW-0812">Transmembrane</keyword>
<keyword evidence="7 8" id="KW-0472">Membrane</keyword>
<dbReference type="RefSeq" id="WP_012375802.1">
    <property type="nucleotide sequence ID" value="NC_010571.1"/>
</dbReference>
<dbReference type="CDD" id="cd17332">
    <property type="entry name" value="MFS_MelB_like"/>
    <property type="match status" value="1"/>
</dbReference>
<organism evidence="10 11">
    <name type="scientific">Opitutus terrae (strain DSM 11246 / JCM 15787 / PB90-1)</name>
    <dbReference type="NCBI Taxonomy" id="452637"/>
    <lineage>
        <taxon>Bacteria</taxon>
        <taxon>Pseudomonadati</taxon>
        <taxon>Verrucomicrobiota</taxon>
        <taxon>Opitutia</taxon>
        <taxon>Opitutales</taxon>
        <taxon>Opitutaceae</taxon>
        <taxon>Opitutus</taxon>
    </lineage>
</organism>
<feature type="transmembrane region" description="Helical" evidence="8">
    <location>
        <begin position="122"/>
        <end position="142"/>
    </location>
</feature>
<evidence type="ECO:0000256" key="3">
    <source>
        <dbReference type="ARBA" id="ARBA00022448"/>
    </source>
</evidence>
<dbReference type="InterPro" id="IPR020846">
    <property type="entry name" value="MFS_dom"/>
</dbReference>
<keyword evidence="11" id="KW-1185">Reference proteome</keyword>
<evidence type="ECO:0000256" key="2">
    <source>
        <dbReference type="ARBA" id="ARBA00009617"/>
    </source>
</evidence>
<evidence type="ECO:0000256" key="4">
    <source>
        <dbReference type="ARBA" id="ARBA00022475"/>
    </source>
</evidence>
<dbReference type="GO" id="GO:0008643">
    <property type="term" value="P:carbohydrate transport"/>
    <property type="evidence" value="ECO:0007669"/>
    <property type="project" value="InterPro"/>
</dbReference>
<dbReference type="Gene3D" id="1.20.1250.20">
    <property type="entry name" value="MFS general substrate transporter like domains"/>
    <property type="match status" value="2"/>
</dbReference>
<dbReference type="PROSITE" id="PS00872">
    <property type="entry name" value="NA_GALACTOSIDE_SYMP"/>
    <property type="match status" value="1"/>
</dbReference>
<keyword evidence="3" id="KW-0813">Transport</keyword>
<dbReference type="KEGG" id="ote:Oter_2992"/>
<proteinExistence type="inferred from homology"/>
<evidence type="ECO:0000256" key="5">
    <source>
        <dbReference type="ARBA" id="ARBA00022692"/>
    </source>
</evidence>
<dbReference type="InterPro" id="IPR001927">
    <property type="entry name" value="Na/Gal_symport"/>
</dbReference>
<protein>
    <submittedName>
        <fullName evidence="10">Sugar (Glycoside-Pentoside-Hexuronide) transporter</fullName>
    </submittedName>
</protein>
<evidence type="ECO:0000256" key="8">
    <source>
        <dbReference type="SAM" id="Phobius"/>
    </source>
</evidence>
<dbReference type="InterPro" id="IPR018043">
    <property type="entry name" value="Na/Gal_symport_CS"/>
</dbReference>
<gene>
    <name evidence="10" type="ordered locus">Oter_2992</name>
</gene>
<dbReference type="PANTHER" id="PTHR11328">
    <property type="entry name" value="MAJOR FACILITATOR SUPERFAMILY DOMAIN-CONTAINING PROTEIN"/>
    <property type="match status" value="1"/>
</dbReference>
<dbReference type="GO" id="GO:0006814">
    <property type="term" value="P:sodium ion transport"/>
    <property type="evidence" value="ECO:0007669"/>
    <property type="project" value="InterPro"/>
</dbReference>
<sequence length="472" mass="52094">MSTPTFKLPVREKLAYGCGDFASCLYWRTFMVYLPFFYTDIFGITAAALATMLLVSRIWDGINDPIIGLFADRTETRWGKFRPFILFGAVPFAIFGVLTFTTPNLGPMGKLVWAYLTYNGLMMLYTTVNIPYTSMLGVMTTAASDRTQLVSVKFMFAFAANLVVSATLLPIVDALGGGSAQRGWQLAFVVYGVVAIGFFMLTVFGTRERIKPMPEANTSVRRDLKLILTNKAWLLLTATTLIWILHLGIHSSVSAHYFKYFIYDGNPDTPLPFLGRSFTMTTLLSAFNTFSQVGAVIGVLLTSTLSTRWAKRPLFIGGFVLAIVFAGAFYFLQPGQLLQIFVAEALFSLFGAALPVLLWAMYADTADYGEWKTGRRTTGLVFSASTMSQKVGWALAAFVAFQALAFVGFTADMAPTPEVKNNLVLMMSLVPVGFGVLALVIFHFYPLTDQRVNEMNAELKQRRIAAGLPSEV</sequence>
<evidence type="ECO:0000313" key="10">
    <source>
        <dbReference type="EMBL" id="ACB76273.1"/>
    </source>
</evidence>
<feature type="domain" description="Major facilitator superfamily (MFS) profile" evidence="9">
    <location>
        <begin position="1"/>
        <end position="450"/>
    </location>
</feature>
<evidence type="ECO:0000313" key="11">
    <source>
        <dbReference type="Proteomes" id="UP000007013"/>
    </source>
</evidence>
<feature type="transmembrane region" description="Helical" evidence="8">
    <location>
        <begin position="278"/>
        <end position="302"/>
    </location>
</feature>
<accession>B1ZYV0</accession>
<dbReference type="eggNOG" id="COG2211">
    <property type="taxonomic scope" value="Bacteria"/>
</dbReference>
<feature type="transmembrane region" description="Helical" evidence="8">
    <location>
        <begin position="83"/>
        <end position="102"/>
    </location>
</feature>
<dbReference type="HOGENOM" id="CLU_027408_0_2_0"/>
<dbReference type="InterPro" id="IPR036259">
    <property type="entry name" value="MFS_trans_sf"/>
</dbReference>
<dbReference type="Pfam" id="PF13347">
    <property type="entry name" value="MFS_2"/>
    <property type="match status" value="1"/>
</dbReference>
<reference evidence="10 11" key="1">
    <citation type="journal article" date="2011" name="J. Bacteriol.">
        <title>Genome sequence of the verrucomicrobium Opitutus terrae PB90-1, an abundant inhabitant of rice paddy soil ecosystems.</title>
        <authorList>
            <person name="van Passel M.W."/>
            <person name="Kant R."/>
            <person name="Palva A."/>
            <person name="Copeland A."/>
            <person name="Lucas S."/>
            <person name="Lapidus A."/>
            <person name="Glavina del Rio T."/>
            <person name="Pitluck S."/>
            <person name="Goltsman E."/>
            <person name="Clum A."/>
            <person name="Sun H."/>
            <person name="Schmutz J."/>
            <person name="Larimer F.W."/>
            <person name="Land M.L."/>
            <person name="Hauser L."/>
            <person name="Kyrpides N."/>
            <person name="Mikhailova N."/>
            <person name="Richardson P.P."/>
            <person name="Janssen P.H."/>
            <person name="de Vos W.M."/>
            <person name="Smidt H."/>
        </authorList>
    </citation>
    <scope>NUCLEOTIDE SEQUENCE [LARGE SCALE GENOMIC DNA]</scope>
    <source>
        <strain evidence="11">DSM 11246 / JCM 15787 / PB90-1</strain>
    </source>
</reference>
<comment type="subcellular location">
    <subcellularLocation>
        <location evidence="1">Cell membrane</location>
        <topology evidence="1">Multi-pass membrane protein</topology>
    </subcellularLocation>
</comment>
<keyword evidence="6 8" id="KW-1133">Transmembrane helix</keyword>
<evidence type="ECO:0000259" key="9">
    <source>
        <dbReference type="PROSITE" id="PS50850"/>
    </source>
</evidence>
<dbReference type="SUPFAM" id="SSF103473">
    <property type="entry name" value="MFS general substrate transporter"/>
    <property type="match status" value="1"/>
</dbReference>
<dbReference type="PANTHER" id="PTHR11328:SF24">
    <property type="entry name" value="MAJOR FACILITATOR SUPERFAMILY (MFS) PROFILE DOMAIN-CONTAINING PROTEIN"/>
    <property type="match status" value="1"/>
</dbReference>
<feature type="transmembrane region" description="Helical" evidence="8">
    <location>
        <begin position="184"/>
        <end position="204"/>
    </location>
</feature>
<dbReference type="InterPro" id="IPR039672">
    <property type="entry name" value="MFS_2"/>
</dbReference>
<evidence type="ECO:0000256" key="1">
    <source>
        <dbReference type="ARBA" id="ARBA00004651"/>
    </source>
</evidence>
<feature type="transmembrane region" description="Helical" evidence="8">
    <location>
        <begin position="338"/>
        <end position="362"/>
    </location>
</feature>
<keyword evidence="4" id="KW-1003">Cell membrane</keyword>
<evidence type="ECO:0000256" key="6">
    <source>
        <dbReference type="ARBA" id="ARBA00022989"/>
    </source>
</evidence>
<dbReference type="GO" id="GO:0015293">
    <property type="term" value="F:symporter activity"/>
    <property type="evidence" value="ECO:0007669"/>
    <property type="project" value="InterPro"/>
</dbReference>
<dbReference type="OrthoDB" id="9762557at2"/>
<feature type="transmembrane region" description="Helical" evidence="8">
    <location>
        <begin position="391"/>
        <end position="411"/>
    </location>
</feature>
<name>B1ZYV0_OPITP</name>
<dbReference type="GO" id="GO:0005886">
    <property type="term" value="C:plasma membrane"/>
    <property type="evidence" value="ECO:0007669"/>
    <property type="project" value="UniProtKB-SubCell"/>
</dbReference>
<evidence type="ECO:0000256" key="7">
    <source>
        <dbReference type="ARBA" id="ARBA00023136"/>
    </source>
</evidence>
<feature type="transmembrane region" description="Helical" evidence="8">
    <location>
        <begin position="232"/>
        <end position="258"/>
    </location>
</feature>